<proteinExistence type="predicted"/>
<keyword evidence="1" id="KW-0812">Transmembrane</keyword>
<sequence>MLRRFPIIIIKPSLFMTVCLMTTQATMAAFGESWLLGDLFSFPFFNLILSSSSSSVFFVFHFLIIVAVDHWNCKYLS</sequence>
<evidence type="ECO:0000313" key="2">
    <source>
        <dbReference type="EMBL" id="KRY37508.1"/>
    </source>
</evidence>
<reference evidence="2 3" key="1">
    <citation type="submission" date="2015-01" db="EMBL/GenBank/DDBJ databases">
        <title>Evolution of Trichinella species and genotypes.</title>
        <authorList>
            <person name="Korhonen P.K."/>
            <person name="Edoardo P."/>
            <person name="Giuseppe L.R."/>
            <person name="Gasser R.B."/>
        </authorList>
    </citation>
    <scope>NUCLEOTIDE SEQUENCE [LARGE SCALE GENOMIC DNA]</scope>
    <source>
        <strain evidence="2">ISS3</strain>
    </source>
</reference>
<evidence type="ECO:0000313" key="3">
    <source>
        <dbReference type="Proteomes" id="UP000054776"/>
    </source>
</evidence>
<dbReference type="EMBL" id="JYDH01000033">
    <property type="protein sequence ID" value="KRY37508.1"/>
    <property type="molecule type" value="Genomic_DNA"/>
</dbReference>
<keyword evidence="3" id="KW-1185">Reference proteome</keyword>
<feature type="transmembrane region" description="Helical" evidence="1">
    <location>
        <begin position="44"/>
        <end position="68"/>
    </location>
</feature>
<name>A0A0V1BJV6_TRISP</name>
<gene>
    <name evidence="2" type="ORF">T01_11653</name>
</gene>
<dbReference type="Proteomes" id="UP000054776">
    <property type="component" value="Unassembled WGS sequence"/>
</dbReference>
<organism evidence="2 3">
    <name type="scientific">Trichinella spiralis</name>
    <name type="common">Trichina worm</name>
    <dbReference type="NCBI Taxonomy" id="6334"/>
    <lineage>
        <taxon>Eukaryota</taxon>
        <taxon>Metazoa</taxon>
        <taxon>Ecdysozoa</taxon>
        <taxon>Nematoda</taxon>
        <taxon>Enoplea</taxon>
        <taxon>Dorylaimia</taxon>
        <taxon>Trichinellida</taxon>
        <taxon>Trichinellidae</taxon>
        <taxon>Trichinella</taxon>
    </lineage>
</organism>
<comment type="caution">
    <text evidence="2">The sequence shown here is derived from an EMBL/GenBank/DDBJ whole genome shotgun (WGS) entry which is preliminary data.</text>
</comment>
<keyword evidence="1" id="KW-0472">Membrane</keyword>
<evidence type="ECO:0000256" key="1">
    <source>
        <dbReference type="SAM" id="Phobius"/>
    </source>
</evidence>
<accession>A0A0V1BJV6</accession>
<protein>
    <submittedName>
        <fullName evidence="2">Uncharacterized protein</fullName>
    </submittedName>
</protein>
<dbReference type="InParanoid" id="A0A0V1BJV6"/>
<keyword evidence="1" id="KW-1133">Transmembrane helix</keyword>
<dbReference type="AlphaFoldDB" id="A0A0V1BJV6"/>